<evidence type="ECO:0000313" key="2">
    <source>
        <dbReference type="EMBL" id="RCK69552.1"/>
    </source>
</evidence>
<proteinExistence type="inferred from homology"/>
<dbReference type="AlphaFoldDB" id="A0A367YX18"/>
<dbReference type="Proteomes" id="UP000252770">
    <property type="component" value="Unassembled WGS sequence"/>
</dbReference>
<dbReference type="InterPro" id="IPR000600">
    <property type="entry name" value="ROK"/>
</dbReference>
<sequence length="332" mass="33640">MPAGAEEAVLAVDIGGTKVAAAVVGGDGTVLVEDVVPTLADPDPEALYVPIHAMLGSLLEQAADTLGPHVRVGIGSAGPVHGPEGLISPVNVPAWRRWPVRDRVLRTVVTALGRPATAVLVGDGHCIAMGEHWLGAGRDVDSMVGMVISTGVGGGAVIDNVLFAGASGNAVHIGHTSVNFLGPRCVCGCHGCVEFYARGPGMVDAARAGGWEGPDARALTLDAAAGNPVATEAIEQGMRALAAGVAELATNLDVTTFVIGGGVSKAGEVVFEPLRRHLRDFATLHYVRDLRVLPAELENAGLLGAAAVALALSGHGPLREAPAWGSLAPQPA</sequence>
<evidence type="ECO:0000313" key="3">
    <source>
        <dbReference type="Proteomes" id="UP000252770"/>
    </source>
</evidence>
<dbReference type="SUPFAM" id="SSF53067">
    <property type="entry name" value="Actin-like ATPase domain"/>
    <property type="match status" value="1"/>
</dbReference>
<gene>
    <name evidence="2" type="ORF">DT076_11190</name>
</gene>
<name>A0A367YX18_9ACTN</name>
<comment type="similarity">
    <text evidence="1">Belongs to the ROK (NagC/XylR) family.</text>
</comment>
<dbReference type="InterPro" id="IPR043129">
    <property type="entry name" value="ATPase_NBD"/>
</dbReference>
<protein>
    <submittedName>
        <fullName evidence="2">ROK family protein</fullName>
    </submittedName>
</protein>
<dbReference type="EMBL" id="QOUI01000006">
    <property type="protein sequence ID" value="RCK69552.1"/>
    <property type="molecule type" value="Genomic_DNA"/>
</dbReference>
<keyword evidence="3" id="KW-1185">Reference proteome</keyword>
<organism evidence="2 3">
    <name type="scientific">Desertihabitans brevis</name>
    <dbReference type="NCBI Taxonomy" id="2268447"/>
    <lineage>
        <taxon>Bacteria</taxon>
        <taxon>Bacillati</taxon>
        <taxon>Actinomycetota</taxon>
        <taxon>Actinomycetes</taxon>
        <taxon>Propionibacteriales</taxon>
        <taxon>Propionibacteriaceae</taxon>
        <taxon>Desertihabitans</taxon>
    </lineage>
</organism>
<dbReference type="PANTHER" id="PTHR18964">
    <property type="entry name" value="ROK (REPRESSOR, ORF, KINASE) FAMILY"/>
    <property type="match status" value="1"/>
</dbReference>
<dbReference type="Gene3D" id="3.30.420.40">
    <property type="match status" value="2"/>
</dbReference>
<dbReference type="Pfam" id="PF00480">
    <property type="entry name" value="ROK"/>
    <property type="match status" value="1"/>
</dbReference>
<reference evidence="2 3" key="1">
    <citation type="submission" date="2018-07" db="EMBL/GenBank/DDBJ databases">
        <title>Desertimonas flava gen. nov. sp. nov.</title>
        <authorList>
            <person name="Liu S."/>
        </authorList>
    </citation>
    <scope>NUCLEOTIDE SEQUENCE [LARGE SCALE GENOMIC DNA]</scope>
    <source>
        <strain evidence="2 3">16Sb5-5</strain>
    </source>
</reference>
<evidence type="ECO:0000256" key="1">
    <source>
        <dbReference type="ARBA" id="ARBA00006479"/>
    </source>
</evidence>
<accession>A0A367YX18</accession>
<dbReference type="PANTHER" id="PTHR18964:SF169">
    <property type="entry name" value="N-ACETYLMANNOSAMINE KINASE"/>
    <property type="match status" value="1"/>
</dbReference>
<comment type="caution">
    <text evidence="2">The sequence shown here is derived from an EMBL/GenBank/DDBJ whole genome shotgun (WGS) entry which is preliminary data.</text>
</comment>